<feature type="domain" description="ABC transporter" evidence="3">
    <location>
        <begin position="7"/>
        <end position="235"/>
    </location>
</feature>
<keyword evidence="5" id="KW-1185">Reference proteome</keyword>
<reference evidence="4 5" key="1">
    <citation type="submission" date="2014-03" db="EMBL/GenBank/DDBJ databases">
        <title>Draft Genome Sequence of Actibacterium mucosum KCTC 23349, a Marine Alphaproteobacterium with Complex Ionic Requirements Isolated from Mediterranean Seawater at Malvarrosa Beach, Valencia, Spain.</title>
        <authorList>
            <person name="Arahal D.R."/>
            <person name="Shao Z."/>
            <person name="Lai Q."/>
            <person name="Pujalte M.J."/>
        </authorList>
    </citation>
    <scope>NUCLEOTIDE SEQUENCE [LARGE SCALE GENOMIC DNA]</scope>
    <source>
        <strain evidence="4 5">KCTC 23349</strain>
    </source>
</reference>
<evidence type="ECO:0000256" key="1">
    <source>
        <dbReference type="ARBA" id="ARBA00022741"/>
    </source>
</evidence>
<comment type="caution">
    <text evidence="4">The sequence shown here is derived from an EMBL/GenBank/DDBJ whole genome shotgun (WGS) entry which is preliminary data.</text>
</comment>
<dbReference type="GO" id="GO:0005524">
    <property type="term" value="F:ATP binding"/>
    <property type="evidence" value="ECO:0007669"/>
    <property type="project" value="UniProtKB-KW"/>
</dbReference>
<dbReference type="STRING" id="1454373.ACMU_08575"/>
<evidence type="ECO:0000313" key="4">
    <source>
        <dbReference type="EMBL" id="KAJ55819.1"/>
    </source>
</evidence>
<dbReference type="PANTHER" id="PTHR42794">
    <property type="entry name" value="HEMIN IMPORT ATP-BINDING PROTEIN HMUV"/>
    <property type="match status" value="1"/>
</dbReference>
<dbReference type="SUPFAM" id="SSF52540">
    <property type="entry name" value="P-loop containing nucleoside triphosphate hydrolases"/>
    <property type="match status" value="1"/>
</dbReference>
<organism evidence="4 5">
    <name type="scientific">Actibacterium mucosum KCTC 23349</name>
    <dbReference type="NCBI Taxonomy" id="1454373"/>
    <lineage>
        <taxon>Bacteria</taxon>
        <taxon>Pseudomonadati</taxon>
        <taxon>Pseudomonadota</taxon>
        <taxon>Alphaproteobacteria</taxon>
        <taxon>Rhodobacterales</taxon>
        <taxon>Roseobacteraceae</taxon>
        <taxon>Actibacterium</taxon>
    </lineage>
</organism>
<sequence length="254" mass="27265">MPSDPALTIENLAVHVGGKPYVRDVSLTVPKGQIHGLIGPNGAGKTSLLRAVYRAERPVAGNIAALGHQLTDTPFKDWAAMVGALVQSAGLLAGLTATDIVEIGLAVLNLDPDAAASRRDAALDLAGLTDKADQPASALSGGELQRCYFAQLLARDPDIYILDEPTNHLDLHYQLVLLDEVQRRGKTVLMTLHDLDLVRRYCDRVYLMSHGQIVDQGAPDAVISRENLKRHYMVNGEVSGDALRIEGPVPRASA</sequence>
<protein>
    <submittedName>
        <fullName evidence="4">Iron ABC transporter</fullName>
    </submittedName>
</protein>
<dbReference type="Proteomes" id="UP000026249">
    <property type="component" value="Unassembled WGS sequence"/>
</dbReference>
<dbReference type="SMART" id="SM00382">
    <property type="entry name" value="AAA"/>
    <property type="match status" value="1"/>
</dbReference>
<keyword evidence="1" id="KW-0547">Nucleotide-binding</keyword>
<dbReference type="CDD" id="cd03214">
    <property type="entry name" value="ABC_Iron-Siderophores_B12_Hemin"/>
    <property type="match status" value="1"/>
</dbReference>
<dbReference type="InterPro" id="IPR003439">
    <property type="entry name" value="ABC_transporter-like_ATP-bd"/>
</dbReference>
<dbReference type="PROSITE" id="PS50893">
    <property type="entry name" value="ABC_TRANSPORTER_2"/>
    <property type="match status" value="1"/>
</dbReference>
<dbReference type="AlphaFoldDB" id="A0A037ZJM6"/>
<dbReference type="PANTHER" id="PTHR42794:SF2">
    <property type="entry name" value="ABC TRANSPORTER ATP-BINDING PROTEIN"/>
    <property type="match status" value="1"/>
</dbReference>
<dbReference type="Gene3D" id="3.40.50.300">
    <property type="entry name" value="P-loop containing nucleotide triphosphate hydrolases"/>
    <property type="match status" value="1"/>
</dbReference>
<dbReference type="InterPro" id="IPR003593">
    <property type="entry name" value="AAA+_ATPase"/>
</dbReference>
<dbReference type="OrthoDB" id="9805601at2"/>
<name>A0A037ZJM6_9RHOB</name>
<accession>A0A037ZJM6</accession>
<evidence type="ECO:0000256" key="2">
    <source>
        <dbReference type="ARBA" id="ARBA00022840"/>
    </source>
</evidence>
<dbReference type="RefSeq" id="WP_035257778.1">
    <property type="nucleotide sequence ID" value="NZ_JFKE01000003.1"/>
</dbReference>
<dbReference type="InterPro" id="IPR027417">
    <property type="entry name" value="P-loop_NTPase"/>
</dbReference>
<dbReference type="Pfam" id="PF00005">
    <property type="entry name" value="ABC_tran"/>
    <property type="match status" value="1"/>
</dbReference>
<evidence type="ECO:0000259" key="3">
    <source>
        <dbReference type="PROSITE" id="PS50893"/>
    </source>
</evidence>
<gene>
    <name evidence="4" type="ORF">ACMU_08575</name>
</gene>
<dbReference type="GO" id="GO:0016887">
    <property type="term" value="F:ATP hydrolysis activity"/>
    <property type="evidence" value="ECO:0007669"/>
    <property type="project" value="InterPro"/>
</dbReference>
<proteinExistence type="predicted"/>
<keyword evidence="2" id="KW-0067">ATP-binding</keyword>
<dbReference type="EMBL" id="JFKE01000003">
    <property type="protein sequence ID" value="KAJ55819.1"/>
    <property type="molecule type" value="Genomic_DNA"/>
</dbReference>
<evidence type="ECO:0000313" key="5">
    <source>
        <dbReference type="Proteomes" id="UP000026249"/>
    </source>
</evidence>